<dbReference type="InterPro" id="IPR019725">
    <property type="entry name" value="Phage_T4_P15K_Rpol-bd"/>
</dbReference>
<dbReference type="EMBL" id="LC371242">
    <property type="protein sequence ID" value="BBC78098.1"/>
    <property type="molecule type" value="Genomic_DNA"/>
</dbReference>
<evidence type="ECO:0000313" key="1">
    <source>
        <dbReference type="EMBL" id="BBC78098.1"/>
    </source>
</evidence>
<name>A0A2Z5ZBY0_9CAUD</name>
<dbReference type="KEGG" id="vg:65108237"/>
<dbReference type="GeneID" id="65108237"/>
<dbReference type="RefSeq" id="YP_010090745.1">
    <property type="nucleotide sequence ID" value="NC_055721.1"/>
</dbReference>
<dbReference type="Proteomes" id="UP000250157">
    <property type="component" value="Segment"/>
</dbReference>
<accession>A0A2Z5ZBY0</accession>
<protein>
    <submittedName>
        <fullName evidence="1">RNA polymerase binding protein</fullName>
    </submittedName>
</protein>
<keyword evidence="2" id="KW-1185">Reference proteome</keyword>
<organism evidence="1 2">
    <name type="scientific">Escherichia phage EcS1</name>
    <dbReference type="NCBI Taxonomy" id="2083276"/>
    <lineage>
        <taxon>Viruses</taxon>
        <taxon>Duplodnaviria</taxon>
        <taxon>Heunggongvirae</taxon>
        <taxon>Uroviricota</taxon>
        <taxon>Caudoviricetes</taxon>
        <taxon>Pantevenvirales</taxon>
        <taxon>Straboviridae</taxon>
        <taxon>Tevenvirinae</taxon>
        <taxon>Kagamiyamavirus</taxon>
        <taxon>Kagamiyamavirus ecs1</taxon>
    </lineage>
</organism>
<evidence type="ECO:0000313" key="2">
    <source>
        <dbReference type="Proteomes" id="UP000250157"/>
    </source>
</evidence>
<proteinExistence type="predicted"/>
<sequence length="128" mass="14456">MTYMTATGITAKDIAPKNVRTDSNPNNDNKIRRAWVLQMPVELQERIKAKLKQPEVRWAYYAGIDDAVNEKWIEIMRAHYNDSIKAGAKVIQSASGSDRLEDDYCVDADDQLVRAAEIVVDEVIAEMA</sequence>
<dbReference type="Pfam" id="PF10789">
    <property type="entry name" value="Phage_RpbA"/>
    <property type="match status" value="1"/>
</dbReference>
<reference evidence="1 2" key="1">
    <citation type="submission" date="2018-02" db="EMBL/GenBank/DDBJ databases">
        <title>Full genome sequencing of a novel polyvalent bacteriophage as one of T4-Family member.</title>
        <authorList>
            <person name="Kawasaki T."/>
            <person name="Saad A.M."/>
            <person name="Yamada T."/>
        </authorList>
    </citation>
    <scope>NUCLEOTIDE SEQUENCE [LARGE SCALE GENOMIC DNA]</scope>
    <source>
        <strain evidence="1 2">EcS1</strain>
    </source>
</reference>